<dbReference type="InterPro" id="IPR040261">
    <property type="entry name" value="FAM240"/>
</dbReference>
<dbReference type="AlphaFoldDB" id="A0A4Z2BDU3"/>
<protein>
    <submittedName>
        <fullName evidence="1">Uncharacterized protein</fullName>
    </submittedName>
</protein>
<dbReference type="EMBL" id="SWLE01000017">
    <property type="protein sequence ID" value="TNM89858.1"/>
    <property type="molecule type" value="Genomic_DNA"/>
</dbReference>
<gene>
    <name evidence="1" type="ORF">fugu_004092</name>
</gene>
<keyword evidence="2" id="KW-1185">Reference proteome</keyword>
<comment type="caution">
    <text evidence="1">The sequence shown here is derived from an EMBL/GenBank/DDBJ whole genome shotgun (WGS) entry which is preliminary data.</text>
</comment>
<name>A0A4Z2BDU3_9TELE</name>
<dbReference type="PANTHER" id="PTHR40387">
    <property type="entry name" value="PROTEIN FAM240B"/>
    <property type="match status" value="1"/>
</dbReference>
<proteinExistence type="predicted"/>
<evidence type="ECO:0000313" key="1">
    <source>
        <dbReference type="EMBL" id="TNM89858.1"/>
    </source>
</evidence>
<dbReference type="PANTHER" id="PTHR40387:SF1">
    <property type="entry name" value="PROTEIN FAM240B"/>
    <property type="match status" value="1"/>
</dbReference>
<reference evidence="1 2" key="1">
    <citation type="submission" date="2019-04" db="EMBL/GenBank/DDBJ databases">
        <title>The sequence and de novo assembly of Takifugu bimaculatus genome using PacBio and Hi-C technologies.</title>
        <authorList>
            <person name="Xu P."/>
            <person name="Liu B."/>
            <person name="Zhou Z."/>
        </authorList>
    </citation>
    <scope>NUCLEOTIDE SEQUENCE [LARGE SCALE GENOMIC DNA]</scope>
    <source>
        <strain evidence="1">TB-2018</strain>
        <tissue evidence="1">Muscle</tissue>
    </source>
</reference>
<sequence>MNLALVHNRQHIQTLWEKRISSRCQYEENEEQRMEKSALKRLRGEWLTRLETRNKHLKSVNT</sequence>
<accession>A0A4Z2BDU3</accession>
<evidence type="ECO:0000313" key="2">
    <source>
        <dbReference type="Proteomes" id="UP000516260"/>
    </source>
</evidence>
<dbReference type="Proteomes" id="UP000516260">
    <property type="component" value="Chromosome 4"/>
</dbReference>
<organism evidence="1 2">
    <name type="scientific">Takifugu bimaculatus</name>
    <dbReference type="NCBI Taxonomy" id="433685"/>
    <lineage>
        <taxon>Eukaryota</taxon>
        <taxon>Metazoa</taxon>
        <taxon>Chordata</taxon>
        <taxon>Craniata</taxon>
        <taxon>Vertebrata</taxon>
        <taxon>Euteleostomi</taxon>
        <taxon>Actinopterygii</taxon>
        <taxon>Neopterygii</taxon>
        <taxon>Teleostei</taxon>
        <taxon>Neoteleostei</taxon>
        <taxon>Acanthomorphata</taxon>
        <taxon>Eupercaria</taxon>
        <taxon>Tetraodontiformes</taxon>
        <taxon>Tetradontoidea</taxon>
        <taxon>Tetraodontidae</taxon>
        <taxon>Takifugu</taxon>
    </lineage>
</organism>